<feature type="transmembrane region" description="Helical" evidence="4">
    <location>
        <begin position="177"/>
        <end position="199"/>
    </location>
</feature>
<evidence type="ECO:0000256" key="3">
    <source>
        <dbReference type="ARBA" id="ARBA00023163"/>
    </source>
</evidence>
<dbReference type="GO" id="GO:0003677">
    <property type="term" value="F:DNA binding"/>
    <property type="evidence" value="ECO:0007669"/>
    <property type="project" value="UniProtKB-KW"/>
</dbReference>
<reference evidence="6" key="1">
    <citation type="submission" date="2022-09" db="EMBL/GenBank/DDBJ databases">
        <title>Culturomic study of gut microbiota in children with autism spectrum disorder.</title>
        <authorList>
            <person name="Efimov B.A."/>
            <person name="Chaplin A.V."/>
            <person name="Sokolova S.R."/>
            <person name="Pikina A.P."/>
            <person name="Korzhanova M."/>
            <person name="Belova V."/>
            <person name="Korostin D."/>
        </authorList>
    </citation>
    <scope>NUCLEOTIDE SEQUENCE</scope>
    <source>
        <strain evidence="6">ASD5510</strain>
    </source>
</reference>
<dbReference type="InterPro" id="IPR000792">
    <property type="entry name" value="Tscrpt_reg_LuxR_C"/>
</dbReference>
<feature type="transmembrane region" description="Helical" evidence="4">
    <location>
        <begin position="145"/>
        <end position="165"/>
    </location>
</feature>
<dbReference type="PANTHER" id="PTHR44688">
    <property type="entry name" value="DNA-BINDING TRANSCRIPTIONAL ACTIVATOR DEVR_DOSR"/>
    <property type="match status" value="1"/>
</dbReference>
<evidence type="ECO:0000313" key="6">
    <source>
        <dbReference type="EMBL" id="MCU7377086.1"/>
    </source>
</evidence>
<keyword evidence="4" id="KW-0472">Membrane</keyword>
<dbReference type="EMBL" id="JAOSHN010000001">
    <property type="protein sequence ID" value="MCU7377086.1"/>
    <property type="molecule type" value="Genomic_DNA"/>
</dbReference>
<sequence>MYINIVFFGYMAAVFLGLAGIAAMGLAAVSRPFHRTRQYTCVLSFVTCAFLYSLLYFLFYYRENVLQVYELGLGWRLLDYLVGCGIMLLWLLLIGSLDEELVAARRFLAAAVVIVGLRSVFSCIMTGVFMDGYYQIHQSGAAGPLSYVEMLFIVLTILLILYGCWKAARDVPLLMHRIYIFVVSAALILLDLSQAAVNLKLYFGKFGISAWDLHTFDPTGPLLAVIGLATLIFIFRTDFTPIYIAGPPAQKGADAQQETMPQISPLDLAAEKHRLTRREREIMELVYDGLSNPDIAQQLCISRNTVKQHIHNIFEKMDVSTRIELVHLINSEKEMTKYSN</sequence>
<dbReference type="RefSeq" id="WP_148397945.1">
    <property type="nucleotide sequence ID" value="NZ_JAJAGH010000005.1"/>
</dbReference>
<dbReference type="Proteomes" id="UP001065549">
    <property type="component" value="Unassembled WGS sequence"/>
</dbReference>
<accession>A0A9J6QU36</accession>
<proteinExistence type="predicted"/>
<feature type="transmembrane region" description="Helical" evidence="4">
    <location>
        <begin position="6"/>
        <end position="29"/>
    </location>
</feature>
<evidence type="ECO:0000256" key="1">
    <source>
        <dbReference type="ARBA" id="ARBA00023015"/>
    </source>
</evidence>
<feature type="transmembrane region" description="Helical" evidence="4">
    <location>
        <begin position="219"/>
        <end position="235"/>
    </location>
</feature>
<feature type="transmembrane region" description="Helical" evidence="4">
    <location>
        <begin position="107"/>
        <end position="130"/>
    </location>
</feature>
<keyword evidence="4" id="KW-0812">Transmembrane</keyword>
<dbReference type="SUPFAM" id="SSF46894">
    <property type="entry name" value="C-terminal effector domain of the bipartite response regulators"/>
    <property type="match status" value="1"/>
</dbReference>
<organism evidence="6 7">
    <name type="scientific">Hominibacterium faecale</name>
    <dbReference type="NCBI Taxonomy" id="2839743"/>
    <lineage>
        <taxon>Bacteria</taxon>
        <taxon>Bacillati</taxon>
        <taxon>Bacillota</taxon>
        <taxon>Clostridia</taxon>
        <taxon>Peptostreptococcales</taxon>
        <taxon>Anaerovoracaceae</taxon>
        <taxon>Hominibacterium</taxon>
    </lineage>
</organism>
<keyword evidence="3" id="KW-0804">Transcription</keyword>
<protein>
    <submittedName>
        <fullName evidence="6">Helix-turn-helix transcriptional regulator</fullName>
    </submittedName>
</protein>
<dbReference type="InterPro" id="IPR036388">
    <property type="entry name" value="WH-like_DNA-bd_sf"/>
</dbReference>
<dbReference type="Pfam" id="PF00196">
    <property type="entry name" value="GerE"/>
    <property type="match status" value="1"/>
</dbReference>
<dbReference type="SMART" id="SM00421">
    <property type="entry name" value="HTH_LUXR"/>
    <property type="match status" value="1"/>
</dbReference>
<evidence type="ECO:0000256" key="2">
    <source>
        <dbReference type="ARBA" id="ARBA00023125"/>
    </source>
</evidence>
<dbReference type="Gene3D" id="1.10.10.10">
    <property type="entry name" value="Winged helix-like DNA-binding domain superfamily/Winged helix DNA-binding domain"/>
    <property type="match status" value="1"/>
</dbReference>
<keyword evidence="1" id="KW-0805">Transcription regulation</keyword>
<evidence type="ECO:0000313" key="7">
    <source>
        <dbReference type="Proteomes" id="UP001065549"/>
    </source>
</evidence>
<name>A0A9J6QU36_9FIRM</name>
<evidence type="ECO:0000256" key="4">
    <source>
        <dbReference type="SAM" id="Phobius"/>
    </source>
</evidence>
<gene>
    <name evidence="6" type="ORF">OBO34_01820</name>
</gene>
<dbReference type="InterPro" id="IPR016032">
    <property type="entry name" value="Sig_transdc_resp-reg_C-effctor"/>
</dbReference>
<comment type="caution">
    <text evidence="6">The sequence shown here is derived from an EMBL/GenBank/DDBJ whole genome shotgun (WGS) entry which is preliminary data.</text>
</comment>
<dbReference type="AlphaFoldDB" id="A0A9J6QU36"/>
<keyword evidence="2" id="KW-0238">DNA-binding</keyword>
<dbReference type="PROSITE" id="PS50043">
    <property type="entry name" value="HTH_LUXR_2"/>
    <property type="match status" value="1"/>
</dbReference>
<evidence type="ECO:0000259" key="5">
    <source>
        <dbReference type="PROSITE" id="PS50043"/>
    </source>
</evidence>
<feature type="transmembrane region" description="Helical" evidence="4">
    <location>
        <begin position="41"/>
        <end position="61"/>
    </location>
</feature>
<keyword evidence="7" id="KW-1185">Reference proteome</keyword>
<keyword evidence="4" id="KW-1133">Transmembrane helix</keyword>
<dbReference type="PANTHER" id="PTHR44688:SF16">
    <property type="entry name" value="DNA-BINDING TRANSCRIPTIONAL ACTIVATOR DEVR_DOSR"/>
    <property type="match status" value="1"/>
</dbReference>
<feature type="transmembrane region" description="Helical" evidence="4">
    <location>
        <begin position="73"/>
        <end position="95"/>
    </location>
</feature>
<dbReference type="GO" id="GO:0006355">
    <property type="term" value="P:regulation of DNA-templated transcription"/>
    <property type="evidence" value="ECO:0007669"/>
    <property type="project" value="InterPro"/>
</dbReference>
<dbReference type="PRINTS" id="PR00038">
    <property type="entry name" value="HTHLUXR"/>
</dbReference>
<feature type="domain" description="HTH luxR-type" evidence="5">
    <location>
        <begin position="268"/>
        <end position="333"/>
    </location>
</feature>
<dbReference type="CDD" id="cd06170">
    <property type="entry name" value="LuxR_C_like"/>
    <property type="match status" value="1"/>
</dbReference>
<dbReference type="PROSITE" id="PS00622">
    <property type="entry name" value="HTH_LUXR_1"/>
    <property type="match status" value="1"/>
</dbReference>